<gene>
    <name evidence="12" type="ORF">ALQ95_05456</name>
</gene>
<proteinExistence type="inferred from homology"/>
<name>A0A3M2W6M4_PSESI</name>
<feature type="transmembrane region" description="Helical" evidence="11">
    <location>
        <begin position="272"/>
        <end position="294"/>
    </location>
</feature>
<comment type="catalytic activity">
    <reaction evidence="10">
        <text>phosphate(in) + H(+)(in) = phosphate(out) + H(+)(out)</text>
        <dbReference type="Rhea" id="RHEA:29939"/>
        <dbReference type="ChEBI" id="CHEBI:15378"/>
        <dbReference type="ChEBI" id="CHEBI:43474"/>
    </reaction>
</comment>
<dbReference type="Pfam" id="PF01384">
    <property type="entry name" value="PHO4"/>
    <property type="match status" value="1"/>
</dbReference>
<comment type="caution">
    <text evidence="12">The sequence shown here is derived from an EMBL/GenBank/DDBJ whole genome shotgun (WGS) entry which is preliminary data.</text>
</comment>
<feature type="transmembrane region" description="Helical" evidence="11">
    <location>
        <begin position="93"/>
        <end position="113"/>
    </location>
</feature>
<dbReference type="GO" id="GO:0015293">
    <property type="term" value="F:symporter activity"/>
    <property type="evidence" value="ECO:0007669"/>
    <property type="project" value="UniProtKB-KW"/>
</dbReference>
<dbReference type="GO" id="GO:0005886">
    <property type="term" value="C:plasma membrane"/>
    <property type="evidence" value="ECO:0007669"/>
    <property type="project" value="UniProtKB-SubCell"/>
</dbReference>
<sequence length="603" mass="63896">MDSGGAGRDLYAGGRTLGVSQTRRLLTGLPVVRNLAQKRYDQAHVASLSHFAMTMSIFFQSRIANMAINALSPDATGRASLSATQFGRKPGRLTMVIFFAILIAGLLFTGYSLKQDVDDMGTVVTTWTPFVLLGVALLIALAFEFVNGFHDTANAVATVIYTHSLPPGFAVVWSGFFNFLGVMLSSGAVAFGIIALLPVELILQTGSSAGFAMIFALLIAAIIWNLGTWWLGLPASSSHTLIGSIIGVGIANALMHGRDGTSGVDWSQATKIGYSLLLSPLVGFGCAALLLLAMRMFIKNRALYKAPEGSAPPPLWIRAMLIVTCTGVSFAHGSNDGQKGMGLIMLILVGTLPMAYALNRTMPADQATQFAAVAEVTQQALIRSVPQPAHSDSRQTLSGYLVSKQAGPDLIPALAVMTGKIGNQVASYGSLSKVPAEAVTNVRNDMYLTSETIRLMDKNKVGNFDADTQTKLDAFKGQIDSATRFIPTWVKIVVAIALGLGTMVGWKRIVVTVGERIGKTHMTYAQGASAEVVAMFTIGAADMYGLPVSTTHVLSSGVAGSMVANGSGLQMRTLRNLATAWVLTLPAAILLSGSLYWVFSKLF</sequence>
<evidence type="ECO:0000256" key="11">
    <source>
        <dbReference type="RuleBase" id="RU363058"/>
    </source>
</evidence>
<keyword evidence="5 11" id="KW-0592">Phosphate transport</keyword>
<dbReference type="PANTHER" id="PTHR11101">
    <property type="entry name" value="PHOSPHATE TRANSPORTER"/>
    <property type="match status" value="1"/>
</dbReference>
<keyword evidence="3 11" id="KW-0813">Transport</keyword>
<dbReference type="PANTHER" id="PTHR11101:SF65">
    <property type="entry name" value="LOW-AFFINITY INORGANIC PHOSPHATE TRANSPORTER PITA-RELATED"/>
    <property type="match status" value="1"/>
</dbReference>
<reference evidence="12 13" key="1">
    <citation type="submission" date="2018-08" db="EMBL/GenBank/DDBJ databases">
        <title>Recombination of ecologically and evolutionarily significant loci maintains genetic cohesion in the Pseudomonas syringae species complex.</title>
        <authorList>
            <person name="Dillon M."/>
            <person name="Thakur S."/>
            <person name="Almeida R.N.D."/>
            <person name="Weir B.S."/>
            <person name="Guttman D.S."/>
        </authorList>
    </citation>
    <scope>NUCLEOTIDE SEQUENCE [LARGE SCALE GENOMIC DNA]</scope>
    <source>
        <strain evidence="12 13">ICMP 3883</strain>
    </source>
</reference>
<feature type="transmembrane region" description="Helical" evidence="11">
    <location>
        <begin position="577"/>
        <end position="599"/>
    </location>
</feature>
<comment type="similarity">
    <text evidence="2">Belongs to the inorganic phosphate transporter (PiT) (TC 2.A.20) family. Pit subfamily.</text>
</comment>
<keyword evidence="4" id="KW-1003">Cell membrane</keyword>
<organism evidence="12 13">
    <name type="scientific">Pseudomonas syringae pv. ribicola</name>
    <dbReference type="NCBI Taxonomy" id="55398"/>
    <lineage>
        <taxon>Bacteria</taxon>
        <taxon>Pseudomonadati</taxon>
        <taxon>Pseudomonadota</taxon>
        <taxon>Gammaproteobacteria</taxon>
        <taxon>Pseudomonadales</taxon>
        <taxon>Pseudomonadaceae</taxon>
        <taxon>Pseudomonas</taxon>
    </lineage>
</organism>
<dbReference type="AlphaFoldDB" id="A0A3M2W6M4"/>
<evidence type="ECO:0000256" key="5">
    <source>
        <dbReference type="ARBA" id="ARBA00022592"/>
    </source>
</evidence>
<evidence type="ECO:0000256" key="3">
    <source>
        <dbReference type="ARBA" id="ARBA00022448"/>
    </source>
</evidence>
<feature type="transmembrane region" description="Helical" evidence="11">
    <location>
        <begin position="179"/>
        <end position="199"/>
    </location>
</feature>
<evidence type="ECO:0000256" key="7">
    <source>
        <dbReference type="ARBA" id="ARBA00022847"/>
    </source>
</evidence>
<evidence type="ECO:0000256" key="2">
    <source>
        <dbReference type="ARBA" id="ARBA00005342"/>
    </source>
</evidence>
<keyword evidence="8 11" id="KW-1133">Transmembrane helix</keyword>
<dbReference type="GO" id="GO:0035435">
    <property type="term" value="P:phosphate ion transmembrane transport"/>
    <property type="evidence" value="ECO:0007669"/>
    <property type="project" value="TreeGrafter"/>
</dbReference>
<feature type="transmembrane region" description="Helical" evidence="11">
    <location>
        <begin position="211"/>
        <end position="231"/>
    </location>
</feature>
<feature type="transmembrane region" description="Helical" evidence="11">
    <location>
        <begin position="125"/>
        <end position="146"/>
    </location>
</feature>
<accession>A0A3M2W6M4</accession>
<dbReference type="Proteomes" id="UP000280292">
    <property type="component" value="Unassembled WGS sequence"/>
</dbReference>
<evidence type="ECO:0000256" key="10">
    <source>
        <dbReference type="ARBA" id="ARBA00047348"/>
    </source>
</evidence>
<dbReference type="EMBL" id="RBNR01000029">
    <property type="protein sequence ID" value="RML47197.1"/>
    <property type="molecule type" value="Genomic_DNA"/>
</dbReference>
<evidence type="ECO:0000313" key="13">
    <source>
        <dbReference type="Proteomes" id="UP000280292"/>
    </source>
</evidence>
<dbReference type="InterPro" id="IPR001204">
    <property type="entry name" value="Phos_transporter"/>
</dbReference>
<keyword evidence="6 11" id="KW-0812">Transmembrane</keyword>
<evidence type="ECO:0000256" key="6">
    <source>
        <dbReference type="ARBA" id="ARBA00022692"/>
    </source>
</evidence>
<keyword evidence="7" id="KW-0769">Symport</keyword>
<comment type="subcellular location">
    <subcellularLocation>
        <location evidence="1">Cell membrane</location>
        <topology evidence="1">Multi-pass membrane protein</topology>
    </subcellularLocation>
    <subcellularLocation>
        <location evidence="11">Membrane</location>
        <topology evidence="11">Multi-pass membrane protein</topology>
    </subcellularLocation>
</comment>
<evidence type="ECO:0000256" key="1">
    <source>
        <dbReference type="ARBA" id="ARBA00004651"/>
    </source>
</evidence>
<protein>
    <recommendedName>
        <fullName evidence="11">Phosphate transporter</fullName>
    </recommendedName>
</protein>
<evidence type="ECO:0000256" key="9">
    <source>
        <dbReference type="ARBA" id="ARBA00023136"/>
    </source>
</evidence>
<evidence type="ECO:0000256" key="4">
    <source>
        <dbReference type="ARBA" id="ARBA00022475"/>
    </source>
</evidence>
<keyword evidence="9 11" id="KW-0472">Membrane</keyword>
<feature type="transmembrane region" description="Helical" evidence="11">
    <location>
        <begin position="340"/>
        <end position="358"/>
    </location>
</feature>
<evidence type="ECO:0000313" key="12">
    <source>
        <dbReference type="EMBL" id="RML47197.1"/>
    </source>
</evidence>
<feature type="transmembrane region" description="Helical" evidence="11">
    <location>
        <begin position="315"/>
        <end position="334"/>
    </location>
</feature>
<evidence type="ECO:0000256" key="8">
    <source>
        <dbReference type="ARBA" id="ARBA00022989"/>
    </source>
</evidence>
<dbReference type="GO" id="GO:0005315">
    <property type="term" value="F:phosphate transmembrane transporter activity"/>
    <property type="evidence" value="ECO:0007669"/>
    <property type="project" value="InterPro"/>
</dbReference>